<name>A0A6J4IFC8_9ACTN</name>
<gene>
    <name evidence="2" type="ORF">AVDCRST_MAG41-1836</name>
</gene>
<reference evidence="2" key="1">
    <citation type="submission" date="2020-02" db="EMBL/GenBank/DDBJ databases">
        <authorList>
            <person name="Meier V. D."/>
        </authorList>
    </citation>
    <scope>NUCLEOTIDE SEQUENCE</scope>
    <source>
        <strain evidence="2">AVDCRST_MAG41</strain>
    </source>
</reference>
<feature type="region of interest" description="Disordered" evidence="1">
    <location>
        <begin position="24"/>
        <end position="48"/>
    </location>
</feature>
<evidence type="ECO:0000313" key="2">
    <source>
        <dbReference type="EMBL" id="CAA9249156.1"/>
    </source>
</evidence>
<organism evidence="2">
    <name type="scientific">uncultured Mycobacteriales bacterium</name>
    <dbReference type="NCBI Taxonomy" id="581187"/>
    <lineage>
        <taxon>Bacteria</taxon>
        <taxon>Bacillati</taxon>
        <taxon>Actinomycetota</taxon>
        <taxon>Actinomycetes</taxon>
        <taxon>Mycobacteriales</taxon>
        <taxon>environmental samples</taxon>
    </lineage>
</organism>
<accession>A0A6J4IFC8</accession>
<evidence type="ECO:0000256" key="1">
    <source>
        <dbReference type="SAM" id="MobiDB-lite"/>
    </source>
</evidence>
<dbReference type="AlphaFoldDB" id="A0A6J4IFC8"/>
<dbReference type="EMBL" id="CADCTP010000171">
    <property type="protein sequence ID" value="CAA9249156.1"/>
    <property type="molecule type" value="Genomic_DNA"/>
</dbReference>
<sequence>MMATVDFGPVPAAAVVLLVISPLGGRPGPDAADPPARFGGRGRRGVRS</sequence>
<proteinExistence type="predicted"/>
<feature type="compositionally biased region" description="Low complexity" evidence="1">
    <location>
        <begin position="24"/>
        <end position="38"/>
    </location>
</feature>
<protein>
    <submittedName>
        <fullName evidence="2">Uncharacterized protein</fullName>
    </submittedName>
</protein>